<dbReference type="Pfam" id="PF02656">
    <property type="entry name" value="DUF202"/>
    <property type="match status" value="1"/>
</dbReference>
<dbReference type="PANTHER" id="PTHR46140">
    <property type="entry name" value="VACUOLAR TRANSPORTER CHAPERONE 1-RELATED"/>
    <property type="match status" value="1"/>
</dbReference>
<keyword evidence="4 6" id="KW-0472">Membrane</keyword>
<evidence type="ECO:0000256" key="4">
    <source>
        <dbReference type="ARBA" id="ARBA00023136"/>
    </source>
</evidence>
<evidence type="ECO:0000256" key="6">
    <source>
        <dbReference type="SAM" id="Phobius"/>
    </source>
</evidence>
<evidence type="ECO:0000256" key="1">
    <source>
        <dbReference type="ARBA" id="ARBA00004127"/>
    </source>
</evidence>
<feature type="transmembrane region" description="Helical" evidence="6">
    <location>
        <begin position="197"/>
        <end position="219"/>
    </location>
</feature>
<gene>
    <name evidence="8" type="ORF">CDCA_CDCA05G1683</name>
</gene>
<dbReference type="InterPro" id="IPR051572">
    <property type="entry name" value="VTC_Complex_Subunit"/>
</dbReference>
<accession>A0AAV9IU97</accession>
<feature type="transmembrane region" description="Helical" evidence="6">
    <location>
        <begin position="164"/>
        <end position="185"/>
    </location>
</feature>
<organism evidence="8 9">
    <name type="scientific">Cyanidium caldarium</name>
    <name type="common">Red alga</name>
    <dbReference type="NCBI Taxonomy" id="2771"/>
    <lineage>
        <taxon>Eukaryota</taxon>
        <taxon>Rhodophyta</taxon>
        <taxon>Bangiophyceae</taxon>
        <taxon>Cyanidiales</taxon>
        <taxon>Cyanidiaceae</taxon>
        <taxon>Cyanidium</taxon>
    </lineage>
</organism>
<feature type="transmembrane region" description="Helical" evidence="6">
    <location>
        <begin position="240"/>
        <end position="260"/>
    </location>
</feature>
<dbReference type="InterPro" id="IPR003807">
    <property type="entry name" value="DUF202"/>
</dbReference>
<name>A0AAV9IU97_CYACA</name>
<feature type="compositionally biased region" description="Polar residues" evidence="5">
    <location>
        <begin position="10"/>
        <end position="19"/>
    </location>
</feature>
<evidence type="ECO:0000313" key="8">
    <source>
        <dbReference type="EMBL" id="KAK4535658.1"/>
    </source>
</evidence>
<dbReference type="EMBL" id="JANCYW010000005">
    <property type="protein sequence ID" value="KAK4535658.1"/>
    <property type="molecule type" value="Genomic_DNA"/>
</dbReference>
<keyword evidence="9" id="KW-1185">Reference proteome</keyword>
<evidence type="ECO:0000259" key="7">
    <source>
        <dbReference type="Pfam" id="PF02656"/>
    </source>
</evidence>
<evidence type="ECO:0000256" key="3">
    <source>
        <dbReference type="ARBA" id="ARBA00022989"/>
    </source>
</evidence>
<dbReference type="PANTHER" id="PTHR46140:SF1">
    <property type="entry name" value="VACUOLAR TRANSPORTER CHAPERONE COMPLEX SUBUNIT 4-RELATED"/>
    <property type="match status" value="1"/>
</dbReference>
<evidence type="ECO:0000313" key="9">
    <source>
        <dbReference type="Proteomes" id="UP001301350"/>
    </source>
</evidence>
<feature type="domain" description="DUF202" evidence="7">
    <location>
        <begin position="155"/>
        <end position="224"/>
    </location>
</feature>
<feature type="region of interest" description="Disordered" evidence="5">
    <location>
        <begin position="95"/>
        <end position="142"/>
    </location>
</feature>
<evidence type="ECO:0000256" key="5">
    <source>
        <dbReference type="SAM" id="MobiDB-lite"/>
    </source>
</evidence>
<evidence type="ECO:0000256" key="2">
    <source>
        <dbReference type="ARBA" id="ARBA00022692"/>
    </source>
</evidence>
<keyword evidence="3 6" id="KW-1133">Transmembrane helix</keyword>
<feature type="region of interest" description="Disordered" evidence="5">
    <location>
        <begin position="1"/>
        <end position="76"/>
    </location>
</feature>
<sequence length="271" mass="29696">MSENAPLLSGRSQNNTPVQQELAPGDDDDIQEEHGVAEPGHQHHREEDGDGEEDIEAGASSAEHHEGEEYTPAPIAFSRFQEAAESLTAYLVGGAPASPTTAEEEGITEEPAGEKKKKKDKKKKRAKEEQGDGDPANYGTLVPPVYRPAKGDDLKTHMANERTFFKWLFTGFHIGAMGTFILTFYAEDSGGNGVAKILLCLFIWVVALVYIMYGLINFYRRRRALRQGLSKEEWDSGAGPAYVVAGLVVVIGSVLMYSLVTGESPHKWQQS</sequence>
<dbReference type="AlphaFoldDB" id="A0AAV9IU97"/>
<protein>
    <recommendedName>
        <fullName evidence="7">DUF202 domain-containing protein</fullName>
    </recommendedName>
</protein>
<dbReference type="GO" id="GO:0012505">
    <property type="term" value="C:endomembrane system"/>
    <property type="evidence" value="ECO:0007669"/>
    <property type="project" value="UniProtKB-SubCell"/>
</dbReference>
<comment type="subcellular location">
    <subcellularLocation>
        <location evidence="1">Endomembrane system</location>
        <topology evidence="1">Multi-pass membrane protein</topology>
    </subcellularLocation>
</comment>
<reference evidence="8 9" key="1">
    <citation type="submission" date="2022-07" db="EMBL/GenBank/DDBJ databases">
        <title>Genome-wide signatures of adaptation to extreme environments.</title>
        <authorList>
            <person name="Cho C.H."/>
            <person name="Yoon H.S."/>
        </authorList>
    </citation>
    <scope>NUCLEOTIDE SEQUENCE [LARGE SCALE GENOMIC DNA]</scope>
    <source>
        <strain evidence="8 9">DBV 063 E5</strain>
    </source>
</reference>
<dbReference type="Proteomes" id="UP001301350">
    <property type="component" value="Unassembled WGS sequence"/>
</dbReference>
<keyword evidence="2 6" id="KW-0812">Transmembrane</keyword>
<proteinExistence type="predicted"/>
<comment type="caution">
    <text evidence="8">The sequence shown here is derived from an EMBL/GenBank/DDBJ whole genome shotgun (WGS) entry which is preliminary data.</text>
</comment>
<feature type="compositionally biased region" description="Basic residues" evidence="5">
    <location>
        <begin position="115"/>
        <end position="125"/>
    </location>
</feature>
<feature type="compositionally biased region" description="Basic and acidic residues" evidence="5">
    <location>
        <begin position="32"/>
        <end position="47"/>
    </location>
</feature>